<evidence type="ECO:0008006" key="3">
    <source>
        <dbReference type="Google" id="ProtNLM"/>
    </source>
</evidence>
<proteinExistence type="predicted"/>
<organism evidence="1 2">
    <name type="scientific">Nostoc cf. commune SO-36</name>
    <dbReference type="NCBI Taxonomy" id="449208"/>
    <lineage>
        <taxon>Bacteria</taxon>
        <taxon>Bacillati</taxon>
        <taxon>Cyanobacteriota</taxon>
        <taxon>Cyanophyceae</taxon>
        <taxon>Nostocales</taxon>
        <taxon>Nostocaceae</taxon>
        <taxon>Nostoc</taxon>
    </lineage>
</organism>
<dbReference type="EMBL" id="AP025732">
    <property type="protein sequence ID" value="BDI18689.1"/>
    <property type="molecule type" value="Genomic_DNA"/>
</dbReference>
<keyword evidence="2" id="KW-1185">Reference proteome</keyword>
<evidence type="ECO:0000313" key="2">
    <source>
        <dbReference type="Proteomes" id="UP001055453"/>
    </source>
</evidence>
<sequence length="58" mass="6560">MSNHLLLVYADLTIIYEMQEAKALPEINRGEKFDELKTFSAIAMVMHAKLMLTAFAVS</sequence>
<dbReference type="Proteomes" id="UP001055453">
    <property type="component" value="Chromosome"/>
</dbReference>
<reference evidence="1" key="1">
    <citation type="submission" date="2022-04" db="EMBL/GenBank/DDBJ databases">
        <title>Complete genome sequence of a cyanobacterium, Nostoc sp. SO-36, isolated in Antarctica.</title>
        <authorList>
            <person name="Kanesaki Y."/>
            <person name="Effendi D."/>
            <person name="Sakamoto T."/>
            <person name="Ohtani S."/>
            <person name="Awai K."/>
        </authorList>
    </citation>
    <scope>NUCLEOTIDE SEQUENCE</scope>
    <source>
        <strain evidence="1">SO-36</strain>
    </source>
</reference>
<protein>
    <recommendedName>
        <fullName evidence="3">Transposase</fullName>
    </recommendedName>
</protein>
<accession>A0ABM7Z6H2</accession>
<name>A0ABM7Z6H2_NOSCO</name>
<gene>
    <name evidence="1" type="ORF">ANSO36C_44910</name>
</gene>
<evidence type="ECO:0000313" key="1">
    <source>
        <dbReference type="EMBL" id="BDI18689.1"/>
    </source>
</evidence>